<dbReference type="PANTHER" id="PTHR12634">
    <property type="entry name" value="SIT4 YEAST -ASSOCIATING PROTEIN-RELATED"/>
    <property type="match status" value="1"/>
</dbReference>
<organism evidence="4">
    <name type="scientific">Oppiella nova</name>
    <dbReference type="NCBI Taxonomy" id="334625"/>
    <lineage>
        <taxon>Eukaryota</taxon>
        <taxon>Metazoa</taxon>
        <taxon>Ecdysozoa</taxon>
        <taxon>Arthropoda</taxon>
        <taxon>Chelicerata</taxon>
        <taxon>Arachnida</taxon>
        <taxon>Acari</taxon>
        <taxon>Acariformes</taxon>
        <taxon>Sarcoptiformes</taxon>
        <taxon>Oribatida</taxon>
        <taxon>Brachypylina</taxon>
        <taxon>Oppioidea</taxon>
        <taxon>Oppiidae</taxon>
        <taxon>Oppiella</taxon>
    </lineage>
</organism>
<dbReference type="GO" id="GO:0005634">
    <property type="term" value="C:nucleus"/>
    <property type="evidence" value="ECO:0007669"/>
    <property type="project" value="TreeGrafter"/>
</dbReference>
<keyword evidence="2" id="KW-0131">Cell cycle</keyword>
<gene>
    <name evidence="4" type="ORF">ONB1V03_LOCUS13671</name>
</gene>
<feature type="compositionally biased region" description="Low complexity" evidence="3">
    <location>
        <begin position="764"/>
        <end position="777"/>
    </location>
</feature>
<evidence type="ECO:0000256" key="2">
    <source>
        <dbReference type="ARBA" id="ARBA00023306"/>
    </source>
</evidence>
<protein>
    <recommendedName>
        <fullName evidence="6">Serine/threonine-protein phosphatase 6 regulatory subunit 3</fullName>
    </recommendedName>
</protein>
<evidence type="ECO:0008006" key="6">
    <source>
        <dbReference type="Google" id="ProtNLM"/>
    </source>
</evidence>
<dbReference type="GO" id="GO:0005829">
    <property type="term" value="C:cytosol"/>
    <property type="evidence" value="ECO:0007669"/>
    <property type="project" value="TreeGrafter"/>
</dbReference>
<feature type="region of interest" description="Disordered" evidence="3">
    <location>
        <begin position="764"/>
        <end position="847"/>
    </location>
</feature>
<dbReference type="GO" id="GO:0019903">
    <property type="term" value="F:protein phosphatase binding"/>
    <property type="evidence" value="ECO:0007669"/>
    <property type="project" value="InterPro"/>
</dbReference>
<comment type="similarity">
    <text evidence="1">Belongs to the SAPS family.</text>
</comment>
<dbReference type="EMBL" id="CAJPVJ010012252">
    <property type="protein sequence ID" value="CAG2174224.1"/>
    <property type="molecule type" value="Genomic_DNA"/>
</dbReference>
<dbReference type="Pfam" id="PF04499">
    <property type="entry name" value="SAPS"/>
    <property type="match status" value="1"/>
</dbReference>
<dbReference type="Proteomes" id="UP000728032">
    <property type="component" value="Unassembled WGS sequence"/>
</dbReference>
<keyword evidence="5" id="KW-1185">Reference proteome</keyword>
<feature type="compositionally biased region" description="Low complexity" evidence="3">
    <location>
        <begin position="803"/>
        <end position="820"/>
    </location>
</feature>
<proteinExistence type="inferred from homology"/>
<dbReference type="AlphaFoldDB" id="A0A7R9MBA2"/>
<dbReference type="InterPro" id="IPR007587">
    <property type="entry name" value="SAPS"/>
</dbReference>
<dbReference type="OrthoDB" id="295029at2759"/>
<feature type="compositionally biased region" description="Polar residues" evidence="3">
    <location>
        <begin position="831"/>
        <end position="847"/>
    </location>
</feature>
<dbReference type="EMBL" id="OC927077">
    <property type="protein sequence ID" value="CAD7657037.1"/>
    <property type="molecule type" value="Genomic_DNA"/>
</dbReference>
<dbReference type="GO" id="GO:0019888">
    <property type="term" value="F:protein phosphatase regulator activity"/>
    <property type="evidence" value="ECO:0007669"/>
    <property type="project" value="TreeGrafter"/>
</dbReference>
<dbReference type="PANTHER" id="PTHR12634:SF8">
    <property type="entry name" value="FIERY MOUNTAIN, ISOFORM D"/>
    <property type="match status" value="1"/>
</dbReference>
<evidence type="ECO:0000313" key="5">
    <source>
        <dbReference type="Proteomes" id="UP000728032"/>
    </source>
</evidence>
<sequence>MFWQFDNGFVSQIDALLDKETVSLQELMDEEDILQECKSQNQKLIQFITRGSVVEEMVTMITSEPPMDVNERMRYKYANIACEIMTSDVNVIIDALVSDDSMLSKLYGFVDREGPLNPLLSSFFSKVMGLLFVKKTEVVFEFLKSKDLISLLLTHIETSAVMDLILKLIVSVDNLDLRKTIIDWLHENDLIKKLLFILKTDCLPQRHINAAQLICDIIKTSREHQSLLQDKADKDLLLESLESTETVSQLLDHIFTTRTESSLVSGLSIIQSLLEYKRHCMNINTQHIPTLQTNVQNSEFEGMPQCYGQQMQNLNGCQQPTPLDTERLTQCIRQVEAAILPRLHEFSSLLENPPQQQPIITTVGVIEKPLGATRLEVAHLITALLNTNNQQISDKLLQMNTLPLLVNLFFEYPWNNFLHKQVEHTIACIVNNNCNSESNGNELPPDCDQPITSTNNVSALVKQLLTQCQLIERICDSFDDNNSSNNENQTEAKPIYTPPPGYQGHLVIIANLITNKCSTDLLQQLLSAETFEKWKTFVEQILSKINTTLNTPLVNEMPHSVAMDEESLRQQESTLQQAFIEYQMQQMTRNLCTQIAFAANEFTEHTQQKDKSLEFEKLCTERAKASLDSNSSDDEDLWEDREMTFTQTINAEHKLSVESAVFSDHSFHTFNSSTNQMNKLLNPMDVDQNDPWGSEESAAPMAPIPMETSNPWENLNANKMESQETITTSTSAMSSGIEADSWADFSSFSTIDFNSSIMSTSISNSLTTPTITSLSSSEAPIPTTDFPESTTCDEPLLTSEVGSSSSADSKSAANSSQDSAFVKNSSEDQENVVTSSTSDSITNGPNS</sequence>
<evidence type="ECO:0000313" key="4">
    <source>
        <dbReference type="EMBL" id="CAD7657037.1"/>
    </source>
</evidence>
<evidence type="ECO:0000256" key="1">
    <source>
        <dbReference type="ARBA" id="ARBA00006180"/>
    </source>
</evidence>
<name>A0A7R9MBA2_9ACAR</name>
<evidence type="ECO:0000256" key="3">
    <source>
        <dbReference type="SAM" id="MobiDB-lite"/>
    </source>
</evidence>
<reference evidence="4" key="1">
    <citation type="submission" date="2020-11" db="EMBL/GenBank/DDBJ databases">
        <authorList>
            <person name="Tran Van P."/>
        </authorList>
    </citation>
    <scope>NUCLEOTIDE SEQUENCE</scope>
</reference>
<accession>A0A7R9MBA2</accession>